<proteinExistence type="inferred from homology"/>
<reference evidence="7 8" key="1">
    <citation type="submission" date="2016-12" db="EMBL/GenBank/DDBJ databases">
        <title>The draft genome sequence of Actinophytocola sp. 11-183.</title>
        <authorList>
            <person name="Wang W."/>
            <person name="Yuan L."/>
        </authorList>
    </citation>
    <scope>NUCLEOTIDE SEQUENCE [LARGE SCALE GENOMIC DNA]</scope>
    <source>
        <strain evidence="7 8">11-183</strain>
    </source>
</reference>
<feature type="domain" description="AMP-dependent synthetase/ligase" evidence="5">
    <location>
        <begin position="25"/>
        <end position="372"/>
    </location>
</feature>
<organism evidence="7 8">
    <name type="scientific">Actinophytocola xanthii</name>
    <dbReference type="NCBI Taxonomy" id="1912961"/>
    <lineage>
        <taxon>Bacteria</taxon>
        <taxon>Bacillati</taxon>
        <taxon>Actinomycetota</taxon>
        <taxon>Actinomycetes</taxon>
        <taxon>Pseudonocardiales</taxon>
        <taxon>Pseudonocardiaceae</taxon>
    </lineage>
</organism>
<keyword evidence="3" id="KW-0547">Nucleotide-binding</keyword>
<dbReference type="STRING" id="1912961.BU204_03615"/>
<comment type="similarity">
    <text evidence="1">Belongs to the ATP-dependent AMP-binding enzyme family.</text>
</comment>
<dbReference type="InterPro" id="IPR020845">
    <property type="entry name" value="AMP-binding_CS"/>
</dbReference>
<dbReference type="Proteomes" id="UP000185596">
    <property type="component" value="Unassembled WGS sequence"/>
</dbReference>
<name>A0A1Q8CX72_9PSEU</name>
<evidence type="ECO:0000259" key="5">
    <source>
        <dbReference type="Pfam" id="PF00501"/>
    </source>
</evidence>
<dbReference type="AlphaFoldDB" id="A0A1Q8CX72"/>
<dbReference type="GO" id="GO:0005324">
    <property type="term" value="F:long-chain fatty acid transmembrane transporter activity"/>
    <property type="evidence" value="ECO:0007669"/>
    <property type="project" value="TreeGrafter"/>
</dbReference>
<evidence type="ECO:0000256" key="4">
    <source>
        <dbReference type="ARBA" id="ARBA00022840"/>
    </source>
</evidence>
<keyword evidence="8" id="KW-1185">Reference proteome</keyword>
<dbReference type="RefSeq" id="WP_075124082.1">
    <property type="nucleotide sequence ID" value="NZ_MSIE01000004.1"/>
</dbReference>
<accession>A0A1Q8CX72</accession>
<dbReference type="InterPro" id="IPR045851">
    <property type="entry name" value="AMP-bd_C_sf"/>
</dbReference>
<protein>
    <submittedName>
        <fullName evidence="7">Acyl-CoA synthetase</fullName>
    </submittedName>
</protein>
<dbReference type="PROSITE" id="PS00455">
    <property type="entry name" value="AMP_BINDING"/>
    <property type="match status" value="1"/>
</dbReference>
<dbReference type="PANTHER" id="PTHR43107">
    <property type="entry name" value="LONG-CHAIN FATTY ACID TRANSPORT PROTEIN"/>
    <property type="match status" value="1"/>
</dbReference>
<dbReference type="Pfam" id="PF00501">
    <property type="entry name" value="AMP-binding"/>
    <property type="match status" value="1"/>
</dbReference>
<feature type="domain" description="AMP-binding enzyme C-terminal" evidence="6">
    <location>
        <begin position="423"/>
        <end position="499"/>
    </location>
</feature>
<dbReference type="SUPFAM" id="SSF56801">
    <property type="entry name" value="Acetyl-CoA synthetase-like"/>
    <property type="match status" value="1"/>
</dbReference>
<dbReference type="GO" id="GO:0005524">
    <property type="term" value="F:ATP binding"/>
    <property type="evidence" value="ECO:0007669"/>
    <property type="project" value="UniProtKB-KW"/>
</dbReference>
<dbReference type="Gene3D" id="3.30.300.30">
    <property type="match status" value="1"/>
</dbReference>
<dbReference type="OrthoDB" id="2579187at2"/>
<evidence type="ECO:0000259" key="6">
    <source>
        <dbReference type="Pfam" id="PF13193"/>
    </source>
</evidence>
<evidence type="ECO:0000313" key="8">
    <source>
        <dbReference type="Proteomes" id="UP000185596"/>
    </source>
</evidence>
<dbReference type="Pfam" id="PF13193">
    <property type="entry name" value="AMP-binding_C"/>
    <property type="match status" value="1"/>
</dbReference>
<dbReference type="GO" id="GO:0044539">
    <property type="term" value="P:long-chain fatty acid import into cell"/>
    <property type="evidence" value="ECO:0007669"/>
    <property type="project" value="TreeGrafter"/>
</dbReference>
<dbReference type="InterPro" id="IPR042099">
    <property type="entry name" value="ANL_N_sf"/>
</dbReference>
<gene>
    <name evidence="7" type="ORF">BU204_03615</name>
</gene>
<keyword evidence="2" id="KW-0436">Ligase</keyword>
<dbReference type="PANTHER" id="PTHR43107:SF15">
    <property type="entry name" value="FATTY ACID TRANSPORT PROTEIN 3, ISOFORM A"/>
    <property type="match status" value="1"/>
</dbReference>
<comment type="caution">
    <text evidence="7">The sequence shown here is derived from an EMBL/GenBank/DDBJ whole genome shotgun (WGS) entry which is preliminary data.</text>
</comment>
<evidence type="ECO:0000313" key="7">
    <source>
        <dbReference type="EMBL" id="OLF18957.1"/>
    </source>
</evidence>
<dbReference type="Gene3D" id="3.40.50.12780">
    <property type="entry name" value="N-terminal domain of ligase-like"/>
    <property type="match status" value="1"/>
</dbReference>
<evidence type="ECO:0000256" key="3">
    <source>
        <dbReference type="ARBA" id="ARBA00022741"/>
    </source>
</evidence>
<dbReference type="GO" id="GO:0005886">
    <property type="term" value="C:plasma membrane"/>
    <property type="evidence" value="ECO:0007669"/>
    <property type="project" value="TreeGrafter"/>
</dbReference>
<sequence>MAAPGETLPTVTELLLARAEDANPGLVFEDITWTWADHVQECANRAALLRALRRPGPFHVGVLLDNVPEYSFLLGGAALAGAVLVGLNTSRRGEALVRDIRQAHCQVVLTDSRYVELLQGLEVGARVLDIDSAAWHVSAFRHTHSPLEPVPASPDDLLMLVFTSGTSGEPKAVRCTHGKIAGPGRLLAERHGLGQADAVYVSMPMFHSNAVMAGWSVGLAAGATIVLRRRFSASGFLDDVRRYGVTYANYVGKPLSYVLSTPSREDDADNPLRMMFGNEGTPRDVAAFAERFGCQVVDAYGSTEGGIVLPRPPEMPREALGRLEGGVTVLHPGTGRPCPPAEFDDMGRMTNAADAVGELVNEAGAGMFAGYYNDPDADAERLRGGMFWSGDLVYRDEDGYCYFVGRTSEWLRVDGENLGAAPIERVLLRHPDVAEAAVYAVPDPKVGDQVMAALVLRPGAVFDPDAFAAFLAGQGDLGPKQVPRFLRLTGRLPRTATYKVLKRTLSAQRWRTPDPVWWREGAELRFTPLTPSSDPIRLDWGARSVRG</sequence>
<keyword evidence="4" id="KW-0067">ATP-binding</keyword>
<evidence type="ECO:0000256" key="2">
    <source>
        <dbReference type="ARBA" id="ARBA00022598"/>
    </source>
</evidence>
<dbReference type="InterPro" id="IPR000873">
    <property type="entry name" value="AMP-dep_synth/lig_dom"/>
</dbReference>
<dbReference type="InterPro" id="IPR025110">
    <property type="entry name" value="AMP-bd_C"/>
</dbReference>
<dbReference type="EMBL" id="MSIE01000004">
    <property type="protein sequence ID" value="OLF18957.1"/>
    <property type="molecule type" value="Genomic_DNA"/>
</dbReference>
<evidence type="ECO:0000256" key="1">
    <source>
        <dbReference type="ARBA" id="ARBA00006432"/>
    </source>
</evidence>
<dbReference type="GO" id="GO:0004467">
    <property type="term" value="F:long-chain fatty acid-CoA ligase activity"/>
    <property type="evidence" value="ECO:0007669"/>
    <property type="project" value="TreeGrafter"/>
</dbReference>